<protein>
    <submittedName>
        <fullName evidence="10">ABC transporter permease</fullName>
    </submittedName>
</protein>
<reference evidence="10" key="1">
    <citation type="submission" date="2021-12" db="EMBL/GenBank/DDBJ databases">
        <title>Enterovibrio ZSDZ35 sp. nov. and Enterovibrio ZSDZ42 sp. nov., isolated from coastal seawater in Qingdao.</title>
        <authorList>
            <person name="Zhang P."/>
        </authorList>
    </citation>
    <scope>NUCLEOTIDE SEQUENCE</scope>
    <source>
        <strain evidence="10">ZSDZ42</strain>
    </source>
</reference>
<evidence type="ECO:0000313" key="11">
    <source>
        <dbReference type="Proteomes" id="UP001149400"/>
    </source>
</evidence>
<evidence type="ECO:0000256" key="3">
    <source>
        <dbReference type="ARBA" id="ARBA00022448"/>
    </source>
</evidence>
<keyword evidence="5 8" id="KW-0812">Transmembrane</keyword>
<gene>
    <name evidence="10" type="ORF">LRP50_21530</name>
</gene>
<dbReference type="EMBL" id="JAJUBC010000033">
    <property type="protein sequence ID" value="MDD1795706.1"/>
    <property type="molecule type" value="Genomic_DNA"/>
</dbReference>
<dbReference type="PROSITE" id="PS50928">
    <property type="entry name" value="ABC_TM1"/>
    <property type="match status" value="1"/>
</dbReference>
<accession>A0ABT5R609</accession>
<evidence type="ECO:0000256" key="4">
    <source>
        <dbReference type="ARBA" id="ARBA00022475"/>
    </source>
</evidence>
<evidence type="ECO:0000259" key="9">
    <source>
        <dbReference type="PROSITE" id="PS50928"/>
    </source>
</evidence>
<evidence type="ECO:0000256" key="2">
    <source>
        <dbReference type="ARBA" id="ARBA00007069"/>
    </source>
</evidence>
<feature type="transmembrane region" description="Helical" evidence="8">
    <location>
        <begin position="161"/>
        <end position="183"/>
    </location>
</feature>
<feature type="transmembrane region" description="Helical" evidence="8">
    <location>
        <begin position="109"/>
        <end position="130"/>
    </location>
</feature>
<evidence type="ECO:0000256" key="8">
    <source>
        <dbReference type="RuleBase" id="RU363032"/>
    </source>
</evidence>
<feature type="transmembrane region" description="Helical" evidence="8">
    <location>
        <begin position="21"/>
        <end position="43"/>
    </location>
</feature>
<organism evidence="10 11">
    <name type="scientific">Enterovibrio gelatinilyticus</name>
    <dbReference type="NCBI Taxonomy" id="2899819"/>
    <lineage>
        <taxon>Bacteria</taxon>
        <taxon>Pseudomonadati</taxon>
        <taxon>Pseudomonadota</taxon>
        <taxon>Gammaproteobacteria</taxon>
        <taxon>Vibrionales</taxon>
        <taxon>Vibrionaceae</taxon>
        <taxon>Enterovibrio</taxon>
    </lineage>
</organism>
<dbReference type="SUPFAM" id="SSF161098">
    <property type="entry name" value="MetI-like"/>
    <property type="match status" value="1"/>
</dbReference>
<evidence type="ECO:0000313" key="10">
    <source>
        <dbReference type="EMBL" id="MDD1795706.1"/>
    </source>
</evidence>
<keyword evidence="4" id="KW-1003">Cell membrane</keyword>
<feature type="domain" description="ABC transmembrane type-1" evidence="9">
    <location>
        <begin position="72"/>
        <end position="280"/>
    </location>
</feature>
<comment type="similarity">
    <text evidence="2">Belongs to the binding-protein-dependent transport system permease family. CysTW subfamily.</text>
</comment>
<dbReference type="InterPro" id="IPR035906">
    <property type="entry name" value="MetI-like_sf"/>
</dbReference>
<dbReference type="Gene3D" id="1.10.3720.10">
    <property type="entry name" value="MetI-like"/>
    <property type="match status" value="1"/>
</dbReference>
<dbReference type="CDD" id="cd06261">
    <property type="entry name" value="TM_PBP2"/>
    <property type="match status" value="1"/>
</dbReference>
<dbReference type="Pfam" id="PF00528">
    <property type="entry name" value="BPD_transp_1"/>
    <property type="match status" value="1"/>
</dbReference>
<keyword evidence="3 8" id="KW-0813">Transport</keyword>
<keyword evidence="7 8" id="KW-0472">Membrane</keyword>
<dbReference type="PANTHER" id="PTHR42929">
    <property type="entry name" value="INNER MEMBRANE ABC TRANSPORTER PERMEASE PROTEIN YDCU-RELATED-RELATED"/>
    <property type="match status" value="1"/>
</dbReference>
<evidence type="ECO:0000256" key="1">
    <source>
        <dbReference type="ARBA" id="ARBA00004651"/>
    </source>
</evidence>
<comment type="subcellular location">
    <subcellularLocation>
        <location evidence="1 8">Cell membrane</location>
        <topology evidence="1 8">Multi-pass membrane protein</topology>
    </subcellularLocation>
</comment>
<feature type="transmembrane region" description="Helical" evidence="8">
    <location>
        <begin position="78"/>
        <end position="97"/>
    </location>
</feature>
<proteinExistence type="inferred from homology"/>
<name>A0ABT5R609_9GAMM</name>
<feature type="transmembrane region" description="Helical" evidence="8">
    <location>
        <begin position="204"/>
        <end position="228"/>
    </location>
</feature>
<evidence type="ECO:0000256" key="6">
    <source>
        <dbReference type="ARBA" id="ARBA00022989"/>
    </source>
</evidence>
<keyword evidence="11" id="KW-1185">Reference proteome</keyword>
<sequence>MNSPTLFTVDKQINSYWQATPLAIVLLSFLVIPMIVIVTVSFWDYNEFSIIPDFIFENYEFLLTSKVTWLAYLQTFKYAFLTWAITLLIGFFVSYYLAFHIKSNGMQTVLFLICTVPFLTSNIIRMISWIPLLGRNGLINTGLTSADIISSPIEWLLYSDFAIVLAYVHLYTMFMVVPIFNSMMRIDRSQIEAAIDAGATPFRILVDIIIPLCKSGITIGSIFIFTLVMGDFITVKVMGGGIKANVAVLIYNEISLLQYPAAAASAVILLISVIMMLIMLFRLVDIRKEV</sequence>
<dbReference type="InterPro" id="IPR000515">
    <property type="entry name" value="MetI-like"/>
</dbReference>
<dbReference type="PANTHER" id="PTHR42929:SF1">
    <property type="entry name" value="INNER MEMBRANE ABC TRANSPORTER PERMEASE PROTEIN YDCU-RELATED"/>
    <property type="match status" value="1"/>
</dbReference>
<dbReference type="Proteomes" id="UP001149400">
    <property type="component" value="Unassembled WGS sequence"/>
</dbReference>
<comment type="caution">
    <text evidence="10">The sequence shown here is derived from an EMBL/GenBank/DDBJ whole genome shotgun (WGS) entry which is preliminary data.</text>
</comment>
<feature type="transmembrane region" description="Helical" evidence="8">
    <location>
        <begin position="261"/>
        <end position="284"/>
    </location>
</feature>
<evidence type="ECO:0000256" key="7">
    <source>
        <dbReference type="ARBA" id="ARBA00023136"/>
    </source>
</evidence>
<evidence type="ECO:0000256" key="5">
    <source>
        <dbReference type="ARBA" id="ARBA00022692"/>
    </source>
</evidence>
<dbReference type="RefSeq" id="WP_274166488.1">
    <property type="nucleotide sequence ID" value="NZ_JAJUBC010000033.1"/>
</dbReference>
<keyword evidence="6 8" id="KW-1133">Transmembrane helix</keyword>